<evidence type="ECO:0000256" key="4">
    <source>
        <dbReference type="ARBA" id="ARBA00022989"/>
    </source>
</evidence>
<organism evidence="9 10">
    <name type="scientific">Theobroma cacao</name>
    <name type="common">Cacao</name>
    <name type="synonym">Cocoa</name>
    <dbReference type="NCBI Taxonomy" id="3641"/>
    <lineage>
        <taxon>Eukaryota</taxon>
        <taxon>Viridiplantae</taxon>
        <taxon>Streptophyta</taxon>
        <taxon>Embryophyta</taxon>
        <taxon>Tracheophyta</taxon>
        <taxon>Spermatophyta</taxon>
        <taxon>Magnoliopsida</taxon>
        <taxon>eudicotyledons</taxon>
        <taxon>Gunneridae</taxon>
        <taxon>Pentapetalae</taxon>
        <taxon>rosids</taxon>
        <taxon>malvids</taxon>
        <taxon>Malvales</taxon>
        <taxon>Malvaceae</taxon>
        <taxon>Byttnerioideae</taxon>
        <taxon>Theobroma</taxon>
    </lineage>
</organism>
<feature type="transmembrane region" description="Helical" evidence="7">
    <location>
        <begin position="164"/>
        <end position="184"/>
    </location>
</feature>
<dbReference type="PANTHER" id="PTHR24186:SF37">
    <property type="entry name" value="PGG DOMAIN-CONTAINING PROTEIN"/>
    <property type="match status" value="1"/>
</dbReference>
<proteinExistence type="predicted"/>
<dbReference type="InterPro" id="IPR026961">
    <property type="entry name" value="PGG_dom"/>
</dbReference>
<evidence type="ECO:0000256" key="5">
    <source>
        <dbReference type="ARBA" id="ARBA00023043"/>
    </source>
</evidence>
<keyword evidence="10" id="KW-1185">Reference proteome</keyword>
<name>A0A061GMG1_THECC</name>
<keyword evidence="5" id="KW-0040">ANK repeat</keyword>
<protein>
    <recommendedName>
        <fullName evidence="8">PGG domain-containing protein</fullName>
    </recommendedName>
</protein>
<feature type="transmembrane region" description="Helical" evidence="7">
    <location>
        <begin position="227"/>
        <end position="248"/>
    </location>
</feature>
<keyword evidence="3" id="KW-0677">Repeat</keyword>
<dbReference type="STRING" id="3641.A0A061GMG1"/>
<dbReference type="GO" id="GO:0016020">
    <property type="term" value="C:membrane"/>
    <property type="evidence" value="ECO:0000318"/>
    <property type="project" value="GO_Central"/>
</dbReference>
<evidence type="ECO:0000256" key="1">
    <source>
        <dbReference type="ARBA" id="ARBA00004141"/>
    </source>
</evidence>
<feature type="transmembrane region" description="Helical" evidence="7">
    <location>
        <begin position="193"/>
        <end position="215"/>
    </location>
</feature>
<sequence length="358" mass="40518">MYLSLFVYVVQTVKYLLNETAVEVNAVNQNGFTALDIIANMPRDLKGMEIHESLLNAIALRSRRIPASESGITQFIEASEKPKVPVNSEAIAASGAGNNKKKHLKNDDRLNKKYDTLMVAASVIAAMAYQEGFSPPGGVWDHDSDYFHTVQSVLATYDSKLYSIFWIFNTVSFISSISTLFFLVSGLPLKQRIYVWILMATMWVTLTSMVVTYIASMLTITPDNEQTVQMVIAIAMLAWLDVIGIVFLAHTARFIYLDCPEAKKTHKEAAFIVQKREARSGSRQCLNTYIINMKFLSETKLAISNYHSFLEDALLEPNVALVLIFVSDLFCLTRMVVHFSFPTFIRDDVINYHWKLEY</sequence>
<evidence type="ECO:0000256" key="7">
    <source>
        <dbReference type="SAM" id="Phobius"/>
    </source>
</evidence>
<dbReference type="OMA" id="RIYVWIL"/>
<dbReference type="HOGENOM" id="CLU_774793_0_0_1"/>
<dbReference type="Proteomes" id="UP000026915">
    <property type="component" value="Chromosome 9"/>
</dbReference>
<dbReference type="Pfam" id="PF13962">
    <property type="entry name" value="PGG"/>
    <property type="match status" value="1"/>
</dbReference>
<dbReference type="eggNOG" id="KOG0504">
    <property type="taxonomic scope" value="Eukaryota"/>
</dbReference>
<dbReference type="Gramene" id="EOY30337">
    <property type="protein sequence ID" value="EOY30337"/>
    <property type="gene ID" value="TCM_037583"/>
</dbReference>
<evidence type="ECO:0000259" key="8">
    <source>
        <dbReference type="Pfam" id="PF13962"/>
    </source>
</evidence>
<evidence type="ECO:0000313" key="10">
    <source>
        <dbReference type="Proteomes" id="UP000026915"/>
    </source>
</evidence>
<keyword evidence="6 7" id="KW-0472">Membrane</keyword>
<feature type="domain" description="PGG" evidence="8">
    <location>
        <begin position="109"/>
        <end position="218"/>
    </location>
</feature>
<evidence type="ECO:0000256" key="6">
    <source>
        <dbReference type="ARBA" id="ARBA00023136"/>
    </source>
</evidence>
<evidence type="ECO:0000256" key="3">
    <source>
        <dbReference type="ARBA" id="ARBA00022737"/>
    </source>
</evidence>
<keyword evidence="4 7" id="KW-1133">Transmembrane helix</keyword>
<accession>A0A061GMG1</accession>
<reference evidence="9 10" key="1">
    <citation type="journal article" date="2013" name="Genome Biol.">
        <title>The genome sequence of the most widely cultivated cacao type and its use to identify candidate genes regulating pod color.</title>
        <authorList>
            <person name="Motamayor J.C."/>
            <person name="Mockaitis K."/>
            <person name="Schmutz J."/>
            <person name="Haiminen N."/>
            <person name="Iii D.L."/>
            <person name="Cornejo O."/>
            <person name="Findley S.D."/>
            <person name="Zheng P."/>
            <person name="Utro F."/>
            <person name="Royaert S."/>
            <person name="Saski C."/>
            <person name="Jenkins J."/>
            <person name="Podicheti R."/>
            <person name="Zhao M."/>
            <person name="Scheffler B.E."/>
            <person name="Stack J.C."/>
            <person name="Feltus F.A."/>
            <person name="Mustiga G.M."/>
            <person name="Amores F."/>
            <person name="Phillips W."/>
            <person name="Marelli J.P."/>
            <person name="May G.D."/>
            <person name="Shapiro H."/>
            <person name="Ma J."/>
            <person name="Bustamante C.D."/>
            <person name="Schnell R.J."/>
            <person name="Main D."/>
            <person name="Gilbert D."/>
            <person name="Parida L."/>
            <person name="Kuhn D.N."/>
        </authorList>
    </citation>
    <scope>NUCLEOTIDE SEQUENCE [LARGE SCALE GENOMIC DNA]</scope>
    <source>
        <strain evidence="10">cv. Matina 1-6</strain>
    </source>
</reference>
<dbReference type="PANTHER" id="PTHR24186">
    <property type="entry name" value="PROTEIN PHOSPHATASE 1 REGULATORY SUBUNIT"/>
    <property type="match status" value="1"/>
</dbReference>
<gene>
    <name evidence="9" type="ORF">TCM_037583</name>
</gene>
<evidence type="ECO:0000256" key="2">
    <source>
        <dbReference type="ARBA" id="ARBA00022692"/>
    </source>
</evidence>
<dbReference type="EMBL" id="CM001887">
    <property type="protein sequence ID" value="EOY30337.1"/>
    <property type="molecule type" value="Genomic_DNA"/>
</dbReference>
<dbReference type="AlphaFoldDB" id="A0A061GMG1"/>
<evidence type="ECO:0000313" key="9">
    <source>
        <dbReference type="EMBL" id="EOY30337.1"/>
    </source>
</evidence>
<dbReference type="InParanoid" id="A0A061GMG1"/>
<comment type="subcellular location">
    <subcellularLocation>
        <location evidence="1">Membrane</location>
        <topology evidence="1">Multi-pass membrane protein</topology>
    </subcellularLocation>
</comment>
<keyword evidence="2 7" id="KW-0812">Transmembrane</keyword>